<evidence type="ECO:0000256" key="1">
    <source>
        <dbReference type="SAM" id="MobiDB-lite"/>
    </source>
</evidence>
<proteinExistence type="predicted"/>
<name>A0A7M1QV32_9ACTO</name>
<keyword evidence="4" id="KW-1185">Reference proteome</keyword>
<evidence type="ECO:0000256" key="2">
    <source>
        <dbReference type="SAM" id="Phobius"/>
    </source>
</evidence>
<keyword evidence="2" id="KW-1133">Transmembrane helix</keyword>
<protein>
    <submittedName>
        <fullName evidence="3">FHA domain-containing protein</fullName>
    </submittedName>
</protein>
<dbReference type="PROSITE" id="PS50006">
    <property type="entry name" value="FHA_DOMAIN"/>
    <property type="match status" value="1"/>
</dbReference>
<evidence type="ECO:0000313" key="4">
    <source>
        <dbReference type="Proteomes" id="UP000595053"/>
    </source>
</evidence>
<dbReference type="AlphaFoldDB" id="A0A7M1QV32"/>
<dbReference type="Gene3D" id="2.60.200.20">
    <property type="match status" value="1"/>
</dbReference>
<feature type="compositionally biased region" description="Low complexity" evidence="1">
    <location>
        <begin position="38"/>
        <end position="69"/>
    </location>
</feature>
<accession>A0A8A5U486</accession>
<organism evidence="3 4">
    <name type="scientific">Trueperella pecoris</name>
    <dbReference type="NCBI Taxonomy" id="2733571"/>
    <lineage>
        <taxon>Bacteria</taxon>
        <taxon>Bacillati</taxon>
        <taxon>Actinomycetota</taxon>
        <taxon>Actinomycetes</taxon>
        <taxon>Actinomycetales</taxon>
        <taxon>Actinomycetaceae</taxon>
        <taxon>Trueperella</taxon>
    </lineage>
</organism>
<dbReference type="SMART" id="SM00240">
    <property type="entry name" value="FHA"/>
    <property type="match status" value="1"/>
</dbReference>
<feature type="region of interest" description="Disordered" evidence="1">
    <location>
        <begin position="38"/>
        <end position="85"/>
    </location>
</feature>
<reference evidence="3 4" key="1">
    <citation type="submission" date="2020-10" db="EMBL/GenBank/DDBJ databases">
        <title>Trueperella pecoris sp. nov. isolated from bovine and porcine specimens.</title>
        <authorList>
            <person name="Schoenecker L."/>
            <person name="Schnydrig P."/>
            <person name="Brodard I."/>
            <person name="Thomann A."/>
            <person name="Hemphill A."/>
            <person name="Rodriguez-Campos S."/>
            <person name="Perreten V."/>
            <person name="Jores J."/>
            <person name="Kittl S."/>
        </authorList>
    </citation>
    <scope>NUCLEOTIDE SEQUENCE [LARGE SCALE GENOMIC DNA]</scope>
    <source>
        <strain evidence="3 4">15A0121</strain>
    </source>
</reference>
<dbReference type="Pfam" id="PF00498">
    <property type="entry name" value="FHA"/>
    <property type="match status" value="1"/>
</dbReference>
<dbReference type="InterPro" id="IPR008984">
    <property type="entry name" value="SMAD_FHA_dom_sf"/>
</dbReference>
<dbReference type="InterPro" id="IPR000253">
    <property type="entry name" value="FHA_dom"/>
</dbReference>
<sequence>MSAFVVSLLRLGFLALLWVFIFAVLVTIKNDLFGTRVSSRSGLTRSGLSRSSSRAGDPRASSAQAVSARSGRHNSPLPAPSSAPARTHLVVSGGSLTGSTIPLGTSSVTVGRSPDSALVLDDGYTSARHARFFNQGGEWFVEDLNSTNGTWVGSERIYEPTRLTNGTPVTIGKTTLELRR</sequence>
<keyword evidence="2" id="KW-0812">Transmembrane</keyword>
<keyword evidence="2" id="KW-0472">Membrane</keyword>
<dbReference type="Proteomes" id="UP000595053">
    <property type="component" value="Chromosome"/>
</dbReference>
<accession>A0A7M1QV32</accession>
<dbReference type="RefSeq" id="WP_197551192.1">
    <property type="nucleotide sequence ID" value="NZ_CP063213.1"/>
</dbReference>
<feature type="transmembrane region" description="Helical" evidence="2">
    <location>
        <begin position="6"/>
        <end position="28"/>
    </location>
</feature>
<dbReference type="EMBL" id="CP063213">
    <property type="protein sequence ID" value="QOR45683.1"/>
    <property type="molecule type" value="Genomic_DNA"/>
</dbReference>
<dbReference type="SUPFAM" id="SSF49879">
    <property type="entry name" value="SMAD/FHA domain"/>
    <property type="match status" value="1"/>
</dbReference>
<evidence type="ECO:0000313" key="3">
    <source>
        <dbReference type="EMBL" id="QOR45683.1"/>
    </source>
</evidence>
<gene>
    <name evidence="3" type="ORF">INS88_00115</name>
</gene>